<dbReference type="EMBL" id="RCML01001144">
    <property type="protein sequence ID" value="KAG2965082.1"/>
    <property type="molecule type" value="Genomic_DNA"/>
</dbReference>
<sequence>MLLPTYAALIQVIEDARRREEGLPKLRRSVRLSEAIPAMDEEGLHF</sequence>
<reference evidence="1" key="1">
    <citation type="submission" date="2018-10" db="EMBL/GenBank/DDBJ databases">
        <title>Effector identification in a new, highly contiguous assembly of the strawberry crown rot pathogen Phytophthora cactorum.</title>
        <authorList>
            <person name="Armitage A.D."/>
            <person name="Nellist C.F."/>
            <person name="Bates H."/>
            <person name="Vickerstaff R.J."/>
            <person name="Harrison R.J."/>
        </authorList>
    </citation>
    <scope>NUCLEOTIDE SEQUENCE</scope>
    <source>
        <strain evidence="1">P415</strain>
    </source>
</reference>
<dbReference type="AlphaFoldDB" id="A0A8T1F8S4"/>
<gene>
    <name evidence="1" type="ORF">PC118_g19953</name>
</gene>
<name>A0A8T1F8S4_9STRA</name>
<proteinExistence type="predicted"/>
<evidence type="ECO:0000313" key="1">
    <source>
        <dbReference type="EMBL" id="KAG2965082.1"/>
    </source>
</evidence>
<organism evidence="1 2">
    <name type="scientific">Phytophthora cactorum</name>
    <dbReference type="NCBI Taxonomy" id="29920"/>
    <lineage>
        <taxon>Eukaryota</taxon>
        <taxon>Sar</taxon>
        <taxon>Stramenopiles</taxon>
        <taxon>Oomycota</taxon>
        <taxon>Peronosporomycetes</taxon>
        <taxon>Peronosporales</taxon>
        <taxon>Peronosporaceae</taxon>
        <taxon>Phytophthora</taxon>
    </lineage>
</organism>
<accession>A0A8T1F8S4</accession>
<evidence type="ECO:0000313" key="2">
    <source>
        <dbReference type="Proteomes" id="UP000697107"/>
    </source>
</evidence>
<comment type="caution">
    <text evidence="1">The sequence shown here is derived from an EMBL/GenBank/DDBJ whole genome shotgun (WGS) entry which is preliminary data.</text>
</comment>
<dbReference type="Proteomes" id="UP000697107">
    <property type="component" value="Unassembled WGS sequence"/>
</dbReference>
<protein>
    <submittedName>
        <fullName evidence="1">Uncharacterized protein</fullName>
    </submittedName>
</protein>